<feature type="domain" description="Methyltransferase" evidence="3">
    <location>
        <begin position="476"/>
        <end position="598"/>
    </location>
</feature>
<dbReference type="Gene3D" id="3.40.50.150">
    <property type="entry name" value="Vaccinia Virus protein VP39"/>
    <property type="match status" value="1"/>
</dbReference>
<evidence type="ECO:0000313" key="5">
    <source>
        <dbReference type="Proteomes" id="UP001634394"/>
    </source>
</evidence>
<organism evidence="4 5">
    <name type="scientific">Sinanodonta woodiana</name>
    <name type="common">Chinese pond mussel</name>
    <name type="synonym">Anodonta woodiana</name>
    <dbReference type="NCBI Taxonomy" id="1069815"/>
    <lineage>
        <taxon>Eukaryota</taxon>
        <taxon>Metazoa</taxon>
        <taxon>Spiralia</taxon>
        <taxon>Lophotrochozoa</taxon>
        <taxon>Mollusca</taxon>
        <taxon>Bivalvia</taxon>
        <taxon>Autobranchia</taxon>
        <taxon>Heteroconchia</taxon>
        <taxon>Palaeoheterodonta</taxon>
        <taxon>Unionida</taxon>
        <taxon>Unionoidea</taxon>
        <taxon>Unionidae</taxon>
        <taxon>Unioninae</taxon>
        <taxon>Sinanodonta</taxon>
    </lineage>
</organism>
<comment type="similarity">
    <text evidence="1">Belongs to the GSTCD family.</text>
</comment>
<dbReference type="PANTHER" id="PTHR13369">
    <property type="match status" value="1"/>
</dbReference>
<dbReference type="SUPFAM" id="SSF53335">
    <property type="entry name" value="S-adenosyl-L-methionine-dependent methyltransferases"/>
    <property type="match status" value="1"/>
</dbReference>
<dbReference type="CDD" id="cd02440">
    <property type="entry name" value="AdoMet_MTases"/>
    <property type="match status" value="1"/>
</dbReference>
<dbReference type="SUPFAM" id="SSF47616">
    <property type="entry name" value="GST C-terminal domain-like"/>
    <property type="match status" value="1"/>
</dbReference>
<name>A0ABD3X3Z3_SINWO</name>
<dbReference type="InterPro" id="IPR025714">
    <property type="entry name" value="Methyltranfer_dom"/>
</dbReference>
<dbReference type="InterPro" id="IPR036282">
    <property type="entry name" value="Glutathione-S-Trfase_C_sf"/>
</dbReference>
<dbReference type="Proteomes" id="UP001634394">
    <property type="component" value="Unassembled WGS sequence"/>
</dbReference>
<gene>
    <name evidence="4" type="ORF">ACJMK2_032464</name>
</gene>
<evidence type="ECO:0000256" key="1">
    <source>
        <dbReference type="ARBA" id="ARBA00008797"/>
    </source>
</evidence>
<evidence type="ECO:0000313" key="4">
    <source>
        <dbReference type="EMBL" id="KAL3880203.1"/>
    </source>
</evidence>
<protein>
    <recommendedName>
        <fullName evidence="3">Methyltransferase domain-containing protein</fullName>
    </recommendedName>
</protein>
<feature type="region of interest" description="Disordered" evidence="2">
    <location>
        <begin position="250"/>
        <end position="284"/>
    </location>
</feature>
<feature type="compositionally biased region" description="Polar residues" evidence="2">
    <location>
        <begin position="269"/>
        <end position="282"/>
    </location>
</feature>
<dbReference type="AlphaFoldDB" id="A0ABD3X3Z3"/>
<evidence type="ECO:0000256" key="2">
    <source>
        <dbReference type="SAM" id="MobiDB-lite"/>
    </source>
</evidence>
<comment type="caution">
    <text evidence="4">The sequence shown here is derived from an EMBL/GenBank/DDBJ whole genome shotgun (WGS) entry which is preliminary data.</text>
</comment>
<sequence>MQVYIEGFQADGQIFLPLSSVAVIFVHRYCNADLFHLNLVGMKDRNAQENVTLSSAAFAQVSHSFLQDVDVPQLVQNSALPIVQDIRDNIVRSGLCCTLRYIIKLQHERCPGKSLVDLLGFRGGSLKACAELSGWTKLCEVDLPQSISQLIQDIKSSYDHSSKINFEIAADVMKLEWYFEKPPMLHNNDKWKRELIKQIQTETVAMATHANDVDTFVKNFFQEREIVEPHDSVVYRVVRMGDMRSSKRKEYVQKNKNTIADAERKKNRSSIQNGDLSQQSSPDDTKLEITDVDSLISVVNSMTLHNIEFVHLYSEGIQITIADLVLFVYVYYLMQSIQFNTALMLEILPKIIHWLEHLVKLPLLWQTCEALGFDVLGLQAGLKKDNTLQTSIGFTSPRNIQDLKNNIDIMEISQKCKSKYHPSKPDIDSALQIIKKMGIEPQVSEHPCGSNVQLDWEGMHPIAHPRDELPEKRVARKCQQLENLATAVKAIARDGDVVVDFCSGGGHLGIVLAYLLPKCQIYLVENKEESLNRAKKRVERLKLSNVFLYQCNMDYFCGKFNVGVCLHACGVATDMVLKKCLENQASFVICPCCYGGIQNTHRITYPRSQCFRDSIEYKDYLTLGHAADQTEVGIESEAQGKYCMNLVDTDRAMLAQEHGYEVILCFLQPLSCTPKNNLLIGTHNILS</sequence>
<dbReference type="Pfam" id="PF13679">
    <property type="entry name" value="Methyltransf_32"/>
    <property type="match status" value="1"/>
</dbReference>
<proteinExistence type="inferred from homology"/>
<reference evidence="4 5" key="1">
    <citation type="submission" date="2024-11" db="EMBL/GenBank/DDBJ databases">
        <title>Chromosome-level genome assembly of the freshwater bivalve Anodonta woodiana.</title>
        <authorList>
            <person name="Chen X."/>
        </authorList>
    </citation>
    <scope>NUCLEOTIDE SEQUENCE [LARGE SCALE GENOMIC DNA]</scope>
    <source>
        <strain evidence="4">MN2024</strain>
        <tissue evidence="4">Gills</tissue>
    </source>
</reference>
<dbReference type="PANTHER" id="PTHR13369:SF0">
    <property type="entry name" value="GLUTATHIONE S-TRANSFERASE C-TERMINAL DOMAIN-CONTAINING PROTEIN"/>
    <property type="match status" value="1"/>
</dbReference>
<dbReference type="EMBL" id="JBJQND010000004">
    <property type="protein sequence ID" value="KAL3880203.1"/>
    <property type="molecule type" value="Genomic_DNA"/>
</dbReference>
<dbReference type="FunFam" id="3.40.50.150:FF:000725">
    <property type="entry name" value="Glutathione S-transferase, C-terminal domain-containing"/>
    <property type="match status" value="1"/>
</dbReference>
<evidence type="ECO:0000259" key="3">
    <source>
        <dbReference type="Pfam" id="PF13679"/>
    </source>
</evidence>
<dbReference type="InterPro" id="IPR029063">
    <property type="entry name" value="SAM-dependent_MTases_sf"/>
</dbReference>
<keyword evidence="5" id="KW-1185">Reference proteome</keyword>
<accession>A0ABD3X3Z3</accession>